<protein>
    <recommendedName>
        <fullName evidence="5">Transporter</fullName>
    </recommendedName>
</protein>
<feature type="chain" id="PRO_5047328555" description="Transporter" evidence="2">
    <location>
        <begin position="21"/>
        <end position="425"/>
    </location>
</feature>
<dbReference type="PANTHER" id="PTHR30203:SF23">
    <property type="entry name" value="OUTER MEMBRANE EFFLUX PROTEIN"/>
    <property type="match status" value="1"/>
</dbReference>
<feature type="signal peptide" evidence="2">
    <location>
        <begin position="1"/>
        <end position="20"/>
    </location>
</feature>
<dbReference type="InterPro" id="IPR010131">
    <property type="entry name" value="MdtP/NodT-like"/>
</dbReference>
<organism evidence="3 4">
    <name type="scientific">Sphingobacterium pedocola</name>
    <dbReference type="NCBI Taxonomy" id="2082722"/>
    <lineage>
        <taxon>Bacteria</taxon>
        <taxon>Pseudomonadati</taxon>
        <taxon>Bacteroidota</taxon>
        <taxon>Sphingobacteriia</taxon>
        <taxon>Sphingobacteriales</taxon>
        <taxon>Sphingobacteriaceae</taxon>
        <taxon>Sphingobacterium</taxon>
    </lineage>
</organism>
<gene>
    <name evidence="3" type="ORF">C4F40_15335</name>
</gene>
<dbReference type="InterPro" id="IPR003423">
    <property type="entry name" value="OMP_efflux"/>
</dbReference>
<evidence type="ECO:0000313" key="3">
    <source>
        <dbReference type="EMBL" id="MBE8722101.1"/>
    </source>
</evidence>
<dbReference type="Proteomes" id="UP000618319">
    <property type="component" value="Unassembled WGS sequence"/>
</dbReference>
<dbReference type="PANTHER" id="PTHR30203">
    <property type="entry name" value="OUTER MEMBRANE CATION EFFLUX PROTEIN"/>
    <property type="match status" value="1"/>
</dbReference>
<evidence type="ECO:0008006" key="5">
    <source>
        <dbReference type="Google" id="ProtNLM"/>
    </source>
</evidence>
<keyword evidence="4" id="KW-1185">Reference proteome</keyword>
<dbReference type="Gene3D" id="1.20.1600.10">
    <property type="entry name" value="Outer membrane efflux proteins (OEP)"/>
    <property type="match status" value="1"/>
</dbReference>
<dbReference type="SUPFAM" id="SSF56954">
    <property type="entry name" value="Outer membrane efflux proteins (OEP)"/>
    <property type="match status" value="1"/>
</dbReference>
<evidence type="ECO:0000313" key="4">
    <source>
        <dbReference type="Proteomes" id="UP000618319"/>
    </source>
</evidence>
<dbReference type="Pfam" id="PF02321">
    <property type="entry name" value="OEP"/>
    <property type="match status" value="1"/>
</dbReference>
<comment type="similarity">
    <text evidence="1">Belongs to the outer membrane factor (OMF) (TC 1.B.17) family.</text>
</comment>
<sequence length="425" mass="49143">MAHKFIFALCTFLLSSLLYAQEATVKKTLTVTDLESLFLASNYELLIAKYEIERAEAEILQQRLFPNPTLAISELNLWSNRTHEQLAPLFGRYGRSQQFGVDLEQLIETAGKRKKRVHIAQLEKTDAQLDFEETLLNLRYDLRNTFHALQKVTAQEQQVAVLVDQFSQLSEQYERHANLQTINRADFFRIQSATISWKEELVSLQDEQLEHLDRLKRYTHLPDLRLQDLALSLRTEGQLTSLIPANLQELAYNNHLDLKRAQNNQSLAQSELKLEEANRVPDLNIGISYDRGGNIMRDFVGFGISMDLPLFNKNQGNIRAAKLRIQQEESARSGLRMALDNTLEKLVSQLRLYENALDGQPAELTENFSLILENYAKNLRAQQVTLMEFIDFSESYVDAQKAFLQLQEKYYQTFEELKYTIGKDL</sequence>
<comment type="caution">
    <text evidence="3">The sequence shown here is derived from an EMBL/GenBank/DDBJ whole genome shotgun (WGS) entry which is preliminary data.</text>
</comment>
<evidence type="ECO:0000256" key="1">
    <source>
        <dbReference type="ARBA" id="ARBA00007613"/>
    </source>
</evidence>
<accession>A0ABR9T9T0</accession>
<proteinExistence type="inferred from homology"/>
<dbReference type="RefSeq" id="WP_196940022.1">
    <property type="nucleotide sequence ID" value="NZ_MU158690.1"/>
</dbReference>
<name>A0ABR9T9T0_9SPHI</name>
<reference evidence="3 4" key="1">
    <citation type="submission" date="2018-02" db="EMBL/GenBank/DDBJ databases">
        <title>Sphingobacterium KA21.</title>
        <authorList>
            <person name="Vasarhelyi B.M."/>
            <person name="Deshmukh S."/>
            <person name="Balint B."/>
            <person name="Kukolya J."/>
        </authorList>
    </citation>
    <scope>NUCLEOTIDE SEQUENCE [LARGE SCALE GENOMIC DNA]</scope>
    <source>
        <strain evidence="3 4">Ka21</strain>
    </source>
</reference>
<evidence type="ECO:0000256" key="2">
    <source>
        <dbReference type="SAM" id="SignalP"/>
    </source>
</evidence>
<dbReference type="EMBL" id="PSKQ01000023">
    <property type="protein sequence ID" value="MBE8722101.1"/>
    <property type="molecule type" value="Genomic_DNA"/>
</dbReference>
<keyword evidence="2" id="KW-0732">Signal</keyword>